<organism evidence="6 7">
    <name type="scientific">Trichomalopsis sarcophagae</name>
    <dbReference type="NCBI Taxonomy" id="543379"/>
    <lineage>
        <taxon>Eukaryota</taxon>
        <taxon>Metazoa</taxon>
        <taxon>Ecdysozoa</taxon>
        <taxon>Arthropoda</taxon>
        <taxon>Hexapoda</taxon>
        <taxon>Insecta</taxon>
        <taxon>Pterygota</taxon>
        <taxon>Neoptera</taxon>
        <taxon>Endopterygota</taxon>
        <taxon>Hymenoptera</taxon>
        <taxon>Apocrita</taxon>
        <taxon>Proctotrupomorpha</taxon>
        <taxon>Chalcidoidea</taxon>
        <taxon>Pteromalidae</taxon>
        <taxon>Pteromalinae</taxon>
        <taxon>Trichomalopsis</taxon>
    </lineage>
</organism>
<dbReference type="STRING" id="543379.A0A232F4H1"/>
<evidence type="ECO:0000256" key="3">
    <source>
        <dbReference type="ARBA" id="ARBA00022900"/>
    </source>
</evidence>
<dbReference type="InterPro" id="IPR042178">
    <property type="entry name" value="Serpin_sf_1"/>
</dbReference>
<proteinExistence type="inferred from homology"/>
<dbReference type="GO" id="GO:0005615">
    <property type="term" value="C:extracellular space"/>
    <property type="evidence" value="ECO:0007669"/>
    <property type="project" value="InterPro"/>
</dbReference>
<gene>
    <name evidence="6" type="ORF">TSAR_000312</name>
</gene>
<dbReference type="GO" id="GO:0004867">
    <property type="term" value="F:serine-type endopeptidase inhibitor activity"/>
    <property type="evidence" value="ECO:0007669"/>
    <property type="project" value="UniProtKB-KW"/>
</dbReference>
<sequence>MELNFEGINLFYCFLISQVVISTGVNMNSELNFLHISNSCSDFTSNLFQVLTSKQEDTENVACSSLSAYIILSLLLHGTDGETREEIKSGLNLNDLDKTQEELQSLFMHLNNVTDADLQLANGIYVDSNFQLRDCFMSKSQEYYQTSVEKMIFQNSNVAANQINEWVKEKTKNKILNIISSNDIDEYTKVILINALYFKSSWLNPFESQFTEKRKFFNIDGIETYVPTMHKTFNVLHGHIKSLRSSFIKMKYLSKEFEMILILPDEKDGLRELEKNFDWNQISKARCLTTEVELFLPKFKVEATINLKSALKKLGMNVMFTERANFSLMAEKPLYVDRVLQKIIVEVDEKGSEAAAATVAQIRSRRMVTDIDVFAVDRPFMFIIHHKPSSIPLFIGSIRKLGGNYKDEL</sequence>
<evidence type="ECO:0000313" key="7">
    <source>
        <dbReference type="Proteomes" id="UP000215335"/>
    </source>
</evidence>
<dbReference type="Gene3D" id="3.30.497.10">
    <property type="entry name" value="Antithrombin, subunit I, domain 2"/>
    <property type="match status" value="1"/>
</dbReference>
<comment type="similarity">
    <text evidence="1 4">Belongs to the serpin family.</text>
</comment>
<accession>A0A232F4H1</accession>
<dbReference type="EMBL" id="NNAY01001009">
    <property type="protein sequence ID" value="OXU25502.1"/>
    <property type="molecule type" value="Genomic_DNA"/>
</dbReference>
<dbReference type="CDD" id="cd19601">
    <property type="entry name" value="serpin42Da-like"/>
    <property type="match status" value="1"/>
</dbReference>
<feature type="domain" description="Serpin" evidence="5">
    <location>
        <begin position="45"/>
        <end position="401"/>
    </location>
</feature>
<evidence type="ECO:0000256" key="2">
    <source>
        <dbReference type="ARBA" id="ARBA00022690"/>
    </source>
</evidence>
<dbReference type="InterPro" id="IPR036186">
    <property type="entry name" value="Serpin_sf"/>
</dbReference>
<evidence type="ECO:0000256" key="4">
    <source>
        <dbReference type="RuleBase" id="RU000411"/>
    </source>
</evidence>
<dbReference type="InterPro" id="IPR042185">
    <property type="entry name" value="Serpin_sf_2"/>
</dbReference>
<dbReference type="InterPro" id="IPR023795">
    <property type="entry name" value="Serpin_CS"/>
</dbReference>
<dbReference type="AlphaFoldDB" id="A0A232F4H1"/>
<dbReference type="Gene3D" id="2.30.39.10">
    <property type="entry name" value="Alpha-1-antitrypsin, domain 1"/>
    <property type="match status" value="1"/>
</dbReference>
<dbReference type="PANTHER" id="PTHR11461:SF211">
    <property type="entry name" value="GH10112P-RELATED"/>
    <property type="match status" value="1"/>
</dbReference>
<reference evidence="6 7" key="1">
    <citation type="journal article" date="2017" name="Curr. Biol.">
        <title>The Evolution of Venom by Co-option of Single-Copy Genes.</title>
        <authorList>
            <person name="Martinson E.O."/>
            <person name="Mrinalini"/>
            <person name="Kelkar Y.D."/>
            <person name="Chang C.H."/>
            <person name="Werren J.H."/>
        </authorList>
    </citation>
    <scope>NUCLEOTIDE SEQUENCE [LARGE SCALE GENOMIC DNA]</scope>
    <source>
        <strain evidence="6 7">Alberta</strain>
        <tissue evidence="6">Whole body</tissue>
    </source>
</reference>
<keyword evidence="2" id="KW-0646">Protease inhibitor</keyword>
<dbReference type="InterPro" id="IPR023796">
    <property type="entry name" value="Serpin_dom"/>
</dbReference>
<evidence type="ECO:0000259" key="5">
    <source>
        <dbReference type="SMART" id="SM00093"/>
    </source>
</evidence>
<evidence type="ECO:0000256" key="1">
    <source>
        <dbReference type="ARBA" id="ARBA00009500"/>
    </source>
</evidence>
<keyword evidence="3" id="KW-0722">Serine protease inhibitor</keyword>
<comment type="caution">
    <text evidence="6">The sequence shown here is derived from an EMBL/GenBank/DDBJ whole genome shotgun (WGS) entry which is preliminary data.</text>
</comment>
<protein>
    <recommendedName>
        <fullName evidence="5">Serpin domain-containing protein</fullName>
    </recommendedName>
</protein>
<name>A0A232F4H1_9HYME</name>
<dbReference type="InterPro" id="IPR000215">
    <property type="entry name" value="Serpin_fam"/>
</dbReference>
<dbReference type="Proteomes" id="UP000215335">
    <property type="component" value="Unassembled WGS sequence"/>
</dbReference>
<keyword evidence="7" id="KW-1185">Reference proteome</keyword>
<dbReference type="SMART" id="SM00093">
    <property type="entry name" value="SERPIN"/>
    <property type="match status" value="1"/>
</dbReference>
<dbReference type="PROSITE" id="PS00284">
    <property type="entry name" value="SERPIN"/>
    <property type="match status" value="1"/>
</dbReference>
<evidence type="ECO:0000313" key="6">
    <source>
        <dbReference type="EMBL" id="OXU25502.1"/>
    </source>
</evidence>
<dbReference type="PANTHER" id="PTHR11461">
    <property type="entry name" value="SERINE PROTEASE INHIBITOR, SERPIN"/>
    <property type="match status" value="1"/>
</dbReference>
<dbReference type="OrthoDB" id="671595at2759"/>
<dbReference type="SUPFAM" id="SSF56574">
    <property type="entry name" value="Serpins"/>
    <property type="match status" value="1"/>
</dbReference>
<dbReference type="Pfam" id="PF00079">
    <property type="entry name" value="Serpin"/>
    <property type="match status" value="1"/>
</dbReference>